<evidence type="ECO:0000313" key="3">
    <source>
        <dbReference type="EMBL" id="RHY48250.1"/>
    </source>
</evidence>
<protein>
    <recommendedName>
        <fullName evidence="10">MARVEL domain-containing protein</fullName>
    </recommendedName>
</protein>
<dbReference type="EMBL" id="QUTA01001292">
    <property type="protein sequence ID" value="RHY34887.1"/>
    <property type="molecule type" value="Genomic_DNA"/>
</dbReference>
<feature type="transmembrane region" description="Helical" evidence="1">
    <location>
        <begin position="64"/>
        <end position="87"/>
    </location>
</feature>
<keyword evidence="1" id="KW-0812">Transmembrane</keyword>
<keyword evidence="1" id="KW-0472">Membrane</keyword>
<evidence type="ECO:0000313" key="2">
    <source>
        <dbReference type="EMBL" id="RHY34887.1"/>
    </source>
</evidence>
<dbReference type="VEuPathDB" id="FungiDB:H257_14060"/>
<name>A0A397DZU6_APHAT</name>
<dbReference type="Proteomes" id="UP000266239">
    <property type="component" value="Unassembled WGS sequence"/>
</dbReference>
<organism evidence="4 6">
    <name type="scientific">Aphanomyces astaci</name>
    <name type="common">Crayfish plague agent</name>
    <dbReference type="NCBI Taxonomy" id="112090"/>
    <lineage>
        <taxon>Eukaryota</taxon>
        <taxon>Sar</taxon>
        <taxon>Stramenopiles</taxon>
        <taxon>Oomycota</taxon>
        <taxon>Saprolegniomycetes</taxon>
        <taxon>Saprolegniales</taxon>
        <taxon>Verrucalvaceae</taxon>
        <taxon>Aphanomyces</taxon>
    </lineage>
</organism>
<evidence type="ECO:0000313" key="4">
    <source>
        <dbReference type="EMBL" id="RHY73722.1"/>
    </source>
</evidence>
<gene>
    <name evidence="2" type="ORF">DYB25_013335</name>
    <name evidence="5" type="ORF">DYB26_014931</name>
    <name evidence="3" type="ORF">DYB34_011597</name>
    <name evidence="4" type="ORF">DYB38_010146</name>
</gene>
<evidence type="ECO:0000313" key="8">
    <source>
        <dbReference type="Proteomes" id="UP000283543"/>
    </source>
</evidence>
<feature type="transmembrane region" description="Helical" evidence="1">
    <location>
        <begin position="99"/>
        <end position="121"/>
    </location>
</feature>
<dbReference type="Proteomes" id="UP000283543">
    <property type="component" value="Unassembled WGS sequence"/>
</dbReference>
<comment type="caution">
    <text evidence="4">The sequence shown here is derived from an EMBL/GenBank/DDBJ whole genome shotgun (WGS) entry which is preliminary data.</text>
</comment>
<accession>A0A397DZU6</accession>
<feature type="transmembrane region" description="Helical" evidence="1">
    <location>
        <begin position="20"/>
        <end position="44"/>
    </location>
</feature>
<dbReference type="EMBL" id="QUTC01002559">
    <property type="protein sequence ID" value="RHY73722.1"/>
    <property type="molecule type" value="Genomic_DNA"/>
</dbReference>
<dbReference type="EMBL" id="QUTB01006876">
    <property type="protein sequence ID" value="RHY48250.1"/>
    <property type="molecule type" value="Genomic_DNA"/>
</dbReference>
<evidence type="ECO:0000313" key="6">
    <source>
        <dbReference type="Proteomes" id="UP000265716"/>
    </source>
</evidence>
<evidence type="ECO:0000313" key="9">
    <source>
        <dbReference type="Proteomes" id="UP000286510"/>
    </source>
</evidence>
<feature type="transmembrane region" description="Helical" evidence="1">
    <location>
        <begin position="133"/>
        <end position="156"/>
    </location>
</feature>
<proteinExistence type="predicted"/>
<dbReference type="Proteomes" id="UP000265716">
    <property type="component" value="Unassembled WGS sequence"/>
</dbReference>
<dbReference type="Proteomes" id="UP000286510">
    <property type="component" value="Unassembled WGS sequence"/>
</dbReference>
<dbReference type="AlphaFoldDB" id="A0A397DZU6"/>
<evidence type="ECO:0008006" key="10">
    <source>
        <dbReference type="Google" id="ProtNLM"/>
    </source>
</evidence>
<evidence type="ECO:0000313" key="5">
    <source>
        <dbReference type="EMBL" id="RHZ08398.1"/>
    </source>
</evidence>
<evidence type="ECO:0000313" key="7">
    <source>
        <dbReference type="Proteomes" id="UP000266239"/>
    </source>
</evidence>
<dbReference type="EMBL" id="QUTF01015848">
    <property type="protein sequence ID" value="RHZ08398.1"/>
    <property type="molecule type" value="Genomic_DNA"/>
</dbReference>
<reference evidence="6 7" key="1">
    <citation type="submission" date="2018-08" db="EMBL/GenBank/DDBJ databases">
        <title>Aphanomyces genome sequencing and annotation.</title>
        <authorList>
            <person name="Minardi D."/>
            <person name="Oidtmann B."/>
            <person name="Van Der Giezen M."/>
            <person name="Studholme D.J."/>
        </authorList>
    </citation>
    <scope>NUCLEOTIDE SEQUENCE [LARGE SCALE GENOMIC DNA]</scope>
    <source>
        <strain evidence="5 9">FDL457</strain>
        <strain evidence="4 6">SA</strain>
        <strain evidence="3 8">Si</strain>
        <strain evidence="2 7">Yx</strain>
    </source>
</reference>
<keyword evidence="1" id="KW-1133">Transmembrane helix</keyword>
<evidence type="ECO:0000256" key="1">
    <source>
        <dbReference type="SAM" id="Phobius"/>
    </source>
</evidence>
<sequence length="248" mass="26992">MPSFPTIRGGGMKKVAWNSMIVTGLRSTQVLMTGMTTVFMLISYRDVSIKEDGSDWRFAQLPHFFAVMVSAVGFVYSLLYCILVLAMDYWSHDVLLERIADAVLAVCLAICGVTVGSNGGCKLPSTLQNCTNLRGTIGCLYVSAVVYLVSFVHSVLTQEVFNPDAHENLVPRGNYGPSIILSPEPTAAAPNYDNTIELKPRGNFGAYSSPRSLPYNDNTLDLKPRGNFGSVQTDMHPKIARDDSGGLI</sequence>